<dbReference type="Proteomes" id="UP001140096">
    <property type="component" value="Unassembled WGS sequence"/>
</dbReference>
<proteinExistence type="predicted"/>
<protein>
    <submittedName>
        <fullName evidence="1">Uncharacterized protein</fullName>
    </submittedName>
</protein>
<comment type="caution">
    <text evidence="1">The sequence shown here is derived from an EMBL/GenBank/DDBJ whole genome shotgun (WGS) entry which is preliminary data.</text>
</comment>
<evidence type="ECO:0000313" key="1">
    <source>
        <dbReference type="EMBL" id="KAJ2810921.1"/>
    </source>
</evidence>
<reference evidence="1" key="1">
    <citation type="submission" date="2022-07" db="EMBL/GenBank/DDBJ databases">
        <title>Phylogenomic reconstructions and comparative analyses of Kickxellomycotina fungi.</title>
        <authorList>
            <person name="Reynolds N.K."/>
            <person name="Stajich J.E."/>
            <person name="Barry K."/>
            <person name="Grigoriev I.V."/>
            <person name="Crous P."/>
            <person name="Smith M.E."/>
        </authorList>
    </citation>
    <scope>NUCLEOTIDE SEQUENCE</scope>
    <source>
        <strain evidence="1">CBS 102833</strain>
    </source>
</reference>
<gene>
    <name evidence="1" type="ORF">H4S07_002391</name>
</gene>
<organism evidence="1 2">
    <name type="scientific">Coemansia furcata</name>
    <dbReference type="NCBI Taxonomy" id="417177"/>
    <lineage>
        <taxon>Eukaryota</taxon>
        <taxon>Fungi</taxon>
        <taxon>Fungi incertae sedis</taxon>
        <taxon>Zoopagomycota</taxon>
        <taxon>Kickxellomycotina</taxon>
        <taxon>Kickxellomycetes</taxon>
        <taxon>Kickxellales</taxon>
        <taxon>Kickxellaceae</taxon>
        <taxon>Coemansia</taxon>
    </lineage>
</organism>
<sequence>MVDIAKSTTVLAESNTARISLSAPTTSIRAHSLGTSPLRQDIPRATTPLRSSDKTASVRSYGETGIQLPSSATKASSHVLESSQSLQQTWWQRFTDPESYPEITVRRTVFFFIWTIPHIIICSYYGSNPQVPLIKRMNRTAMSCILLDVAAIFVFMSPTFLMLLRRTFLPRFITFEKNIHAHKVASYTMIFWSIMHMGKFRFECIYYRRYYNESKPHLSKGKMVPGVPLKVNLIDKLSGWTEPIRQRLFEVFYFIHHLFVLCTVFLFIHGDNMRASKYLSGPIALYCADRLYRNLRTAFAKSPIRAVIQHPSGVYEIQLDKKIIGHRPGQYVRLYCPSVSLLQWHPVTISSAPEEELLTLHIRLAGGWTTSLAQRLGCSFESDARRSTVQKVVALSGGLKAMALRRFCHSAVINVSPAPPLDIPYHPLRHDPTTVPMYSQAGGNSSYISIDMVAKGGSTAIRGSLAMADDDGKLKPTVAVVGNRLEEVAESPSSAQIENGNVVIKMGAELPVIFIDGPYSGPAEHFFDYEVGVLIAAGIGVTPAAAVLRSVYFKWLQGRDQLPSKKVYVFWVYRDIDTIEWFKDLLIALEEEGLGSIVEVRTFFTGQVPESHTPQLAPAEDRFGKQVITTSIGTKSYIGRPDFGDIFESIGALHPDTRVGTFLCGPKPMVRKVRREAHKWDARLRKSSNTTMDFHSEVF</sequence>
<name>A0ACC1LK75_9FUNG</name>
<dbReference type="EMBL" id="JANBUP010000581">
    <property type="protein sequence ID" value="KAJ2810921.1"/>
    <property type="molecule type" value="Genomic_DNA"/>
</dbReference>
<evidence type="ECO:0000313" key="2">
    <source>
        <dbReference type="Proteomes" id="UP001140096"/>
    </source>
</evidence>
<keyword evidence="2" id="KW-1185">Reference proteome</keyword>
<accession>A0ACC1LK75</accession>